<evidence type="ECO:0000313" key="2">
    <source>
        <dbReference type="Proteomes" id="UP001221898"/>
    </source>
</evidence>
<reference evidence="1" key="1">
    <citation type="journal article" date="2023" name="Science">
        <title>Genome structures resolve the early diversification of teleost fishes.</title>
        <authorList>
            <person name="Parey E."/>
            <person name="Louis A."/>
            <person name="Montfort J."/>
            <person name="Bouchez O."/>
            <person name="Roques C."/>
            <person name="Iampietro C."/>
            <person name="Lluch J."/>
            <person name="Castinel A."/>
            <person name="Donnadieu C."/>
            <person name="Desvignes T."/>
            <person name="Floi Bucao C."/>
            <person name="Jouanno E."/>
            <person name="Wen M."/>
            <person name="Mejri S."/>
            <person name="Dirks R."/>
            <person name="Jansen H."/>
            <person name="Henkel C."/>
            <person name="Chen W.J."/>
            <person name="Zahm M."/>
            <person name="Cabau C."/>
            <person name="Klopp C."/>
            <person name="Thompson A.W."/>
            <person name="Robinson-Rechavi M."/>
            <person name="Braasch I."/>
            <person name="Lecointre G."/>
            <person name="Bobe J."/>
            <person name="Postlethwait J.H."/>
            <person name="Berthelot C."/>
            <person name="Roest Crollius H."/>
            <person name="Guiguen Y."/>
        </authorList>
    </citation>
    <scope>NUCLEOTIDE SEQUENCE</scope>
    <source>
        <strain evidence="1">NC1722</strain>
    </source>
</reference>
<organism evidence="1 2">
    <name type="scientific">Aldrovandia affinis</name>
    <dbReference type="NCBI Taxonomy" id="143900"/>
    <lineage>
        <taxon>Eukaryota</taxon>
        <taxon>Metazoa</taxon>
        <taxon>Chordata</taxon>
        <taxon>Craniata</taxon>
        <taxon>Vertebrata</taxon>
        <taxon>Euteleostomi</taxon>
        <taxon>Actinopterygii</taxon>
        <taxon>Neopterygii</taxon>
        <taxon>Teleostei</taxon>
        <taxon>Notacanthiformes</taxon>
        <taxon>Halosauridae</taxon>
        <taxon>Aldrovandia</taxon>
    </lineage>
</organism>
<comment type="caution">
    <text evidence="1">The sequence shown here is derived from an EMBL/GenBank/DDBJ whole genome shotgun (WGS) entry which is preliminary data.</text>
</comment>
<gene>
    <name evidence="1" type="ORF">AAFF_G00276520</name>
</gene>
<proteinExistence type="predicted"/>
<keyword evidence="2" id="KW-1185">Reference proteome</keyword>
<evidence type="ECO:0000313" key="1">
    <source>
        <dbReference type="EMBL" id="KAJ8372841.1"/>
    </source>
</evidence>
<dbReference type="EMBL" id="JAINUG010000384">
    <property type="protein sequence ID" value="KAJ8372841.1"/>
    <property type="molecule type" value="Genomic_DNA"/>
</dbReference>
<protein>
    <submittedName>
        <fullName evidence="1">Uncharacterized protein</fullName>
    </submittedName>
</protein>
<dbReference type="AlphaFoldDB" id="A0AAD7W1D6"/>
<dbReference type="Proteomes" id="UP001221898">
    <property type="component" value="Unassembled WGS sequence"/>
</dbReference>
<sequence length="71" mass="7935">MLFLFSANYPRANIETRVAARRLGSGSAVFRALKDRSPYTSRSSPLAMQHPLPWQRGCLIILALCEMLRGA</sequence>
<name>A0AAD7W1D6_9TELE</name>
<accession>A0AAD7W1D6</accession>